<comment type="catalytic activity">
    <reaction evidence="8 9">
        <text>[phosphate](n) + ATP = [phosphate](n+1) + ADP</text>
        <dbReference type="Rhea" id="RHEA:19573"/>
        <dbReference type="Rhea" id="RHEA-COMP:9859"/>
        <dbReference type="Rhea" id="RHEA-COMP:14280"/>
        <dbReference type="ChEBI" id="CHEBI:16838"/>
        <dbReference type="ChEBI" id="CHEBI:30616"/>
        <dbReference type="ChEBI" id="CHEBI:456216"/>
        <dbReference type="EC" id="2.7.4.1"/>
    </reaction>
</comment>
<dbReference type="RefSeq" id="WP_169280247.1">
    <property type="nucleotide sequence ID" value="NZ_CP051680.1"/>
</dbReference>
<dbReference type="GO" id="GO:0046872">
    <property type="term" value="F:metal ion binding"/>
    <property type="evidence" value="ECO:0007669"/>
    <property type="project" value="UniProtKB-KW"/>
</dbReference>
<dbReference type="InterPro" id="IPR003414">
    <property type="entry name" value="PP_kinase"/>
</dbReference>
<dbReference type="NCBIfam" id="NF003921">
    <property type="entry name" value="PRK05443.2-2"/>
    <property type="match status" value="1"/>
</dbReference>
<name>A0A7Z2ZLL2_9BACL</name>
<evidence type="ECO:0000256" key="4">
    <source>
        <dbReference type="ARBA" id="ARBA00022741"/>
    </source>
</evidence>
<evidence type="ECO:0000256" key="7">
    <source>
        <dbReference type="ARBA" id="ARBA00022842"/>
    </source>
</evidence>
<dbReference type="FunFam" id="3.30.870.10:FF:000001">
    <property type="entry name" value="Polyphosphate kinase"/>
    <property type="match status" value="1"/>
</dbReference>
<evidence type="ECO:0000313" key="15">
    <source>
        <dbReference type="Proteomes" id="UP000502248"/>
    </source>
</evidence>
<evidence type="ECO:0000256" key="9">
    <source>
        <dbReference type="RuleBase" id="RU003800"/>
    </source>
</evidence>
<dbReference type="SUPFAM" id="SSF143724">
    <property type="entry name" value="PHP14-like"/>
    <property type="match status" value="1"/>
</dbReference>
<comment type="cofactor">
    <cofactor evidence="8">
        <name>Mg(2+)</name>
        <dbReference type="ChEBI" id="CHEBI:18420"/>
    </cofactor>
</comment>
<dbReference type="CDD" id="cd09168">
    <property type="entry name" value="PLDc_PaPPK1_C2_like"/>
    <property type="match status" value="1"/>
</dbReference>
<dbReference type="EMBL" id="CP051680">
    <property type="protein sequence ID" value="QJD83960.1"/>
    <property type="molecule type" value="Genomic_DNA"/>
</dbReference>
<evidence type="ECO:0000259" key="12">
    <source>
        <dbReference type="Pfam" id="PF13090"/>
    </source>
</evidence>
<dbReference type="GO" id="GO:0005524">
    <property type="term" value="F:ATP binding"/>
    <property type="evidence" value="ECO:0007669"/>
    <property type="project" value="UniProtKB-KW"/>
</dbReference>
<evidence type="ECO:0000259" key="10">
    <source>
        <dbReference type="Pfam" id="PF02503"/>
    </source>
</evidence>
<evidence type="ECO:0000256" key="1">
    <source>
        <dbReference type="ARBA" id="ARBA00022553"/>
    </source>
</evidence>
<dbReference type="Pfam" id="PF13089">
    <property type="entry name" value="PP_kinase_N"/>
    <property type="match status" value="1"/>
</dbReference>
<keyword evidence="4 8" id="KW-0547">Nucleotide-binding</keyword>
<dbReference type="InterPro" id="IPR025198">
    <property type="entry name" value="PPK_N_dom"/>
</dbReference>
<dbReference type="HAMAP" id="MF_00347">
    <property type="entry name" value="Polyphosphate_kinase"/>
    <property type="match status" value="1"/>
</dbReference>
<dbReference type="Pfam" id="PF02503">
    <property type="entry name" value="PP_kinase"/>
    <property type="match status" value="1"/>
</dbReference>
<dbReference type="NCBIfam" id="NF003917">
    <property type="entry name" value="PRK05443.1-1"/>
    <property type="match status" value="1"/>
</dbReference>
<evidence type="ECO:0000259" key="11">
    <source>
        <dbReference type="Pfam" id="PF13089"/>
    </source>
</evidence>
<comment type="function">
    <text evidence="8 9">Catalyzes the reversible transfer of the terminal phosphate of ATP to form a long-chain polyphosphate (polyP).</text>
</comment>
<organism evidence="14 15">
    <name type="scientific">Cohnella herbarum</name>
    <dbReference type="NCBI Taxonomy" id="2728023"/>
    <lineage>
        <taxon>Bacteria</taxon>
        <taxon>Bacillati</taxon>
        <taxon>Bacillota</taxon>
        <taxon>Bacilli</taxon>
        <taxon>Bacillales</taxon>
        <taxon>Paenibacillaceae</taxon>
        <taxon>Cohnella</taxon>
    </lineage>
</organism>
<dbReference type="PANTHER" id="PTHR30218">
    <property type="entry name" value="POLYPHOSPHATE KINASE"/>
    <property type="match status" value="1"/>
</dbReference>
<dbReference type="Gene3D" id="1.20.58.310">
    <property type="entry name" value="Polyphosphate kinase N-terminal domain"/>
    <property type="match status" value="1"/>
</dbReference>
<dbReference type="PANTHER" id="PTHR30218:SF0">
    <property type="entry name" value="POLYPHOSPHATE KINASE"/>
    <property type="match status" value="1"/>
</dbReference>
<feature type="binding site" evidence="8">
    <location>
        <position position="409"/>
    </location>
    <ligand>
        <name>Mg(2+)</name>
        <dbReference type="ChEBI" id="CHEBI:18420"/>
    </ligand>
</feature>
<feature type="binding site" evidence="8">
    <location>
        <position position="379"/>
    </location>
    <ligand>
        <name>Mg(2+)</name>
        <dbReference type="ChEBI" id="CHEBI:18420"/>
    </ligand>
</feature>
<dbReference type="KEGG" id="cheb:HH215_12730"/>
<dbReference type="PIRSF" id="PIRSF015589">
    <property type="entry name" value="PP_kinase"/>
    <property type="match status" value="1"/>
</dbReference>
<feature type="binding site" evidence="8">
    <location>
        <position position="596"/>
    </location>
    <ligand>
        <name>ATP</name>
        <dbReference type="ChEBI" id="CHEBI:30616"/>
    </ligand>
</feature>
<accession>A0A7Z2ZLL2</accession>
<sequence>MSSVKKYINRDLSWLEFNRRVLEEAEDPGTPLLERFQFLSIVQSNLDEFMSVRVAGLQAQSKAGYMKTDFTGYTPQGLIKRLMKRTTRMVREQYRTYRDLLRLLAKEGVAFTTFKELNEDQKTALTTYFKQIIYPVLTPMAVDQSRPFPLLHSKELYLAVVLKQEAQGSQEEEETTFCALVQVPSILARTVLVPGRRNSRKLSYLLLEDLIKEHIGLLFSGYRTEAVHAFRVTRNSDLTLNEEGAEDLLQEIEKELRRRRRGLPVRLEVEKGLHEDAMELLRDELELEEDMFDEIEGPLDLGFLSKFVGTLPNYDHLRYPKHEPVYPEEFDESEDMLSVLREKDVLVYHPYESFEVVNDFILEAAEDPEVLAIKMTLYRVSVNSILIQALARAAESGKQVTVVVEIKARFDEARNIAWARQLEKAGCHVVYGLVGLKTHAKITLVVRREAGTLRRYVHVGTGNYNENTARLYTDAGLFTSHPDIGADATALFNEMTGYSTPHLWSSFAVAPIGLKPKLFELIDREIGHANAGRPARIVAKMNSLSNQSMIDKLYEASQAGVKIELIVRGVCCLRPGVIGLSENIRVISIVDRYLEHARILAVAGGGAEEVYISSADWMTRNLSRRVELMCPVYDPGLRDMLMNVLHMNLKDNVKARELQSTGTYDRVQSQEAPLRSQFETANIPLWKSIAAAYE</sequence>
<evidence type="ECO:0000256" key="6">
    <source>
        <dbReference type="ARBA" id="ARBA00022840"/>
    </source>
</evidence>
<keyword evidence="6 8" id="KW-0067">ATP-binding</keyword>
<dbReference type="Gene3D" id="3.30.1840.10">
    <property type="entry name" value="Polyphosphate kinase middle domain"/>
    <property type="match status" value="1"/>
</dbReference>
<keyword evidence="3 8" id="KW-0479">Metal-binding</keyword>
<dbReference type="GO" id="GO:0009358">
    <property type="term" value="C:polyphosphate kinase complex"/>
    <property type="evidence" value="ECO:0007669"/>
    <property type="project" value="InterPro"/>
</dbReference>
<dbReference type="EC" id="2.7.4.1" evidence="8 9"/>
<dbReference type="InterPro" id="IPR036832">
    <property type="entry name" value="PPK_N_dom_sf"/>
</dbReference>
<dbReference type="Pfam" id="PF13090">
    <property type="entry name" value="PP_kinase_C"/>
    <property type="match status" value="1"/>
</dbReference>
<dbReference type="GO" id="GO:0006799">
    <property type="term" value="P:polyphosphate biosynthetic process"/>
    <property type="evidence" value="ECO:0007669"/>
    <property type="project" value="UniProtKB-UniRule"/>
</dbReference>
<feature type="domain" description="Polyphosphate kinase C-terminal" evidence="13">
    <location>
        <begin position="336"/>
        <end position="500"/>
    </location>
</feature>
<keyword evidence="5 8" id="KW-0418">Kinase</keyword>
<dbReference type="GO" id="GO:0008976">
    <property type="term" value="F:polyphosphate kinase activity"/>
    <property type="evidence" value="ECO:0007669"/>
    <property type="project" value="UniProtKB-UniRule"/>
</dbReference>
<comment type="similarity">
    <text evidence="8 9">Belongs to the polyphosphate kinase 1 (PPK1) family.</text>
</comment>
<evidence type="ECO:0000313" key="14">
    <source>
        <dbReference type="EMBL" id="QJD83960.1"/>
    </source>
</evidence>
<protein>
    <recommendedName>
        <fullName evidence="8 9">Polyphosphate kinase</fullName>
        <ecNumber evidence="8 9">2.7.4.1</ecNumber>
    </recommendedName>
    <alternativeName>
        <fullName evidence="8">ATP-polyphosphate phosphotransferase</fullName>
    </alternativeName>
    <alternativeName>
        <fullName evidence="8">Polyphosphoric acid kinase</fullName>
    </alternativeName>
</protein>
<evidence type="ECO:0000256" key="8">
    <source>
        <dbReference type="HAMAP-Rule" id="MF_00347"/>
    </source>
</evidence>
<keyword evidence="15" id="KW-1185">Reference proteome</keyword>
<feature type="binding site" evidence="8">
    <location>
        <position position="472"/>
    </location>
    <ligand>
        <name>ATP</name>
        <dbReference type="ChEBI" id="CHEBI:30616"/>
    </ligand>
</feature>
<evidence type="ECO:0000256" key="2">
    <source>
        <dbReference type="ARBA" id="ARBA00022679"/>
    </source>
</evidence>
<reference evidence="14 15" key="1">
    <citation type="submission" date="2020-04" db="EMBL/GenBank/DDBJ databases">
        <title>Genome sequencing of novel species.</title>
        <authorList>
            <person name="Heo J."/>
            <person name="Kim S.-J."/>
            <person name="Kim J.-S."/>
            <person name="Hong S.-B."/>
            <person name="Kwon S.-W."/>
        </authorList>
    </citation>
    <scope>NUCLEOTIDE SEQUENCE [LARGE SCALE GENOMIC DNA]</scope>
    <source>
        <strain evidence="14 15">MFER-1</strain>
    </source>
</reference>
<dbReference type="SUPFAM" id="SSF140356">
    <property type="entry name" value="PPK N-terminal domain-like"/>
    <property type="match status" value="1"/>
</dbReference>
<dbReference type="Pfam" id="PF17941">
    <property type="entry name" value="PP_kinase_C_1"/>
    <property type="match status" value="1"/>
</dbReference>
<dbReference type="NCBIfam" id="NF003918">
    <property type="entry name" value="PRK05443.1-2"/>
    <property type="match status" value="1"/>
</dbReference>
<feature type="domain" description="Polyphosphate kinase N-terminal" evidence="11">
    <location>
        <begin position="7"/>
        <end position="111"/>
    </location>
</feature>
<proteinExistence type="inferred from homology"/>
<evidence type="ECO:0000259" key="13">
    <source>
        <dbReference type="Pfam" id="PF17941"/>
    </source>
</evidence>
<dbReference type="SUPFAM" id="SSF56024">
    <property type="entry name" value="Phospholipase D/nuclease"/>
    <property type="match status" value="2"/>
</dbReference>
<dbReference type="InterPro" id="IPR041108">
    <property type="entry name" value="PP_kinase_C_1"/>
</dbReference>
<keyword evidence="1 8" id="KW-0597">Phosphoprotein</keyword>
<feature type="binding site" evidence="8">
    <location>
        <position position="45"/>
    </location>
    <ligand>
        <name>ATP</name>
        <dbReference type="ChEBI" id="CHEBI:30616"/>
    </ligand>
</feature>
<evidence type="ECO:0000256" key="5">
    <source>
        <dbReference type="ARBA" id="ARBA00022777"/>
    </source>
</evidence>
<feature type="domain" description="Polyphosphate kinase middle" evidence="10">
    <location>
        <begin position="121"/>
        <end position="307"/>
    </location>
</feature>
<keyword evidence="7 8" id="KW-0460">Magnesium</keyword>
<gene>
    <name evidence="14" type="primary">ppk1</name>
    <name evidence="8" type="synonym">ppk</name>
    <name evidence="14" type="ORF">HH215_12730</name>
</gene>
<dbReference type="CDD" id="cd09165">
    <property type="entry name" value="PLDc_PaPPK1_C1_like"/>
    <property type="match status" value="1"/>
</dbReference>
<dbReference type="Gene3D" id="3.30.870.10">
    <property type="entry name" value="Endonuclease Chain A"/>
    <property type="match status" value="2"/>
</dbReference>
<comment type="PTM">
    <text evidence="8 9">An intermediate of this reaction is the autophosphorylated ppk in which a phosphate is covalently linked to a histidine residue through a N-P bond.</text>
</comment>
<feature type="binding site" evidence="8">
    <location>
        <position position="568"/>
    </location>
    <ligand>
        <name>ATP</name>
        <dbReference type="ChEBI" id="CHEBI:30616"/>
    </ligand>
</feature>
<dbReference type="Proteomes" id="UP000502248">
    <property type="component" value="Chromosome"/>
</dbReference>
<feature type="domain" description="Polyphosphate kinase C-terminal" evidence="12">
    <location>
        <begin position="508"/>
        <end position="677"/>
    </location>
</feature>
<dbReference type="InterPro" id="IPR025200">
    <property type="entry name" value="PPK_C_dom2"/>
</dbReference>
<dbReference type="InterPro" id="IPR024953">
    <property type="entry name" value="PP_kinase_middle"/>
</dbReference>
<dbReference type="NCBIfam" id="TIGR03705">
    <property type="entry name" value="poly_P_kin"/>
    <property type="match status" value="1"/>
</dbReference>
<feature type="active site" description="Phosphohistidine intermediate" evidence="8">
    <location>
        <position position="439"/>
    </location>
</feature>
<evidence type="ECO:0000256" key="3">
    <source>
        <dbReference type="ARBA" id="ARBA00022723"/>
    </source>
</evidence>
<dbReference type="AlphaFoldDB" id="A0A7Z2ZLL2"/>
<keyword evidence="2 8" id="KW-0808">Transferase</keyword>
<dbReference type="InterPro" id="IPR036830">
    <property type="entry name" value="PP_kinase_middle_dom_sf"/>
</dbReference>